<protein>
    <submittedName>
        <fullName evidence="2">Uncharacterized protein</fullName>
    </submittedName>
</protein>
<reference evidence="2" key="2">
    <citation type="journal article" date="2021" name="PeerJ">
        <title>Extensive microbial diversity within the chicken gut microbiome revealed by metagenomics and culture.</title>
        <authorList>
            <person name="Gilroy R."/>
            <person name="Ravi A."/>
            <person name="Getino M."/>
            <person name="Pursley I."/>
            <person name="Horton D.L."/>
            <person name="Alikhan N.F."/>
            <person name="Baker D."/>
            <person name="Gharbi K."/>
            <person name="Hall N."/>
            <person name="Watson M."/>
            <person name="Adriaenssens E.M."/>
            <person name="Foster-Nyarko E."/>
            <person name="Jarju S."/>
            <person name="Secka A."/>
            <person name="Antonio M."/>
            <person name="Oren A."/>
            <person name="Chaudhuri R.R."/>
            <person name="La Ragione R."/>
            <person name="Hildebrand F."/>
            <person name="Pallen M.J."/>
        </authorList>
    </citation>
    <scope>NUCLEOTIDE SEQUENCE</scope>
    <source>
        <strain evidence="2">3924</strain>
    </source>
</reference>
<dbReference type="EMBL" id="JADIMV010000040">
    <property type="protein sequence ID" value="MBO8439418.1"/>
    <property type="molecule type" value="Genomic_DNA"/>
</dbReference>
<accession>A0A940DIY5</accession>
<comment type="caution">
    <text evidence="2">The sequence shown here is derived from an EMBL/GenBank/DDBJ whole genome shotgun (WGS) entry which is preliminary data.</text>
</comment>
<proteinExistence type="predicted"/>
<feature type="chain" id="PRO_5036727294" evidence="1">
    <location>
        <begin position="22"/>
        <end position="93"/>
    </location>
</feature>
<sequence>MKKLVLSLMAVCMTAVMFTSCDPDKPHCWEMTWKTNNTTVTNYVYCSKNDINTKVDELAEQLGVKVTKKRAGNLSEADCLAKNLPDIDIDIDL</sequence>
<reference evidence="2" key="1">
    <citation type="submission" date="2020-10" db="EMBL/GenBank/DDBJ databases">
        <authorList>
            <person name="Gilroy R."/>
        </authorList>
    </citation>
    <scope>NUCLEOTIDE SEQUENCE</scope>
    <source>
        <strain evidence="2">3924</strain>
    </source>
</reference>
<dbReference type="AlphaFoldDB" id="A0A940DIY5"/>
<feature type="signal peptide" evidence="1">
    <location>
        <begin position="1"/>
        <end position="21"/>
    </location>
</feature>
<evidence type="ECO:0000256" key="1">
    <source>
        <dbReference type="SAM" id="SignalP"/>
    </source>
</evidence>
<keyword evidence="1" id="KW-0732">Signal</keyword>
<name>A0A940DIY5_9BACT</name>
<dbReference type="PROSITE" id="PS51257">
    <property type="entry name" value="PROKAR_LIPOPROTEIN"/>
    <property type="match status" value="1"/>
</dbReference>
<evidence type="ECO:0000313" key="3">
    <source>
        <dbReference type="Proteomes" id="UP000712007"/>
    </source>
</evidence>
<dbReference type="Proteomes" id="UP000712007">
    <property type="component" value="Unassembled WGS sequence"/>
</dbReference>
<gene>
    <name evidence="2" type="ORF">IAC51_02085</name>
</gene>
<evidence type="ECO:0000313" key="2">
    <source>
        <dbReference type="EMBL" id="MBO8439418.1"/>
    </source>
</evidence>
<organism evidence="2 3">
    <name type="scientific">Candidatus Aphodosoma intestinipullorum</name>
    <dbReference type="NCBI Taxonomy" id="2840674"/>
    <lineage>
        <taxon>Bacteria</taxon>
        <taxon>Pseudomonadati</taxon>
        <taxon>Bacteroidota</taxon>
        <taxon>Bacteroidia</taxon>
        <taxon>Bacteroidales</taxon>
        <taxon>Candidatus Aphodosoma</taxon>
    </lineage>
</organism>